<keyword evidence="1" id="KW-0472">Membrane</keyword>
<protein>
    <submittedName>
        <fullName evidence="2">Uncharacterized protein</fullName>
    </submittedName>
</protein>
<feature type="transmembrane region" description="Helical" evidence="1">
    <location>
        <begin position="121"/>
        <end position="142"/>
    </location>
</feature>
<dbReference type="Proteomes" id="UP001056585">
    <property type="component" value="Segment"/>
</dbReference>
<organism evidence="2 3">
    <name type="scientific">Xanthomonas phage Elanor</name>
    <dbReference type="NCBI Taxonomy" id="2939127"/>
    <lineage>
        <taxon>Viruses</taxon>
        <taxon>Duplodnaviria</taxon>
        <taxon>Heunggongvirae</taxon>
        <taxon>Uroviricota</taxon>
        <taxon>Caudoviricetes</taxon>
        <taxon>Mesyanzhinovviridae</taxon>
        <taxon>Bradleyvirinae</taxon>
        <taxon>Elanorvirus</taxon>
        <taxon>Elanorvirus elanor</taxon>
    </lineage>
</organism>
<name>A0A9E7E396_9CAUD</name>
<dbReference type="EMBL" id="ON189045">
    <property type="protein sequence ID" value="URA06975.1"/>
    <property type="molecule type" value="Genomic_DNA"/>
</dbReference>
<sequence>MADVTDIRRARQGRELSRLYQRDPDLFLEAWLDDEGEILATQVKGTFRAPSETGRQSHDLADNLLGMASQGASILGTTHWEAQPVFAAHLLRGGFMMTRARRFWHEEGQQPLRKRLHCAWWVARSAWGALAGVLAACVALIFRPGSFPTDEED</sequence>
<keyword evidence="3" id="KW-1185">Reference proteome</keyword>
<evidence type="ECO:0000313" key="2">
    <source>
        <dbReference type="EMBL" id="URA06975.1"/>
    </source>
</evidence>
<accession>A0A9E7E396</accession>
<gene>
    <name evidence="2" type="ORF">Elanor_BL4007</name>
</gene>
<proteinExistence type="predicted"/>
<keyword evidence="1" id="KW-0812">Transmembrane</keyword>
<evidence type="ECO:0000313" key="3">
    <source>
        <dbReference type="Proteomes" id="UP001056585"/>
    </source>
</evidence>
<keyword evidence="1" id="KW-1133">Transmembrane helix</keyword>
<evidence type="ECO:0000256" key="1">
    <source>
        <dbReference type="SAM" id="Phobius"/>
    </source>
</evidence>
<reference evidence="2" key="1">
    <citation type="journal article" date="2022" name="Viruses">
        <title>Isolation of novel Xanthomonas phages for the plant pathogens X. translucens and X. campestris.</title>
        <authorList>
            <person name="Erdrich S.H."/>
            <person name="Sharma V."/>
            <person name="Schurr U."/>
            <person name="Arsova B."/>
            <person name="Frunzke J."/>
        </authorList>
    </citation>
    <scope>NUCLEOTIDE SEQUENCE</scope>
</reference>